<name>A0A162FUA3_BDEBC</name>
<dbReference type="EMBL" id="LUKD01000009">
    <property type="protein sequence ID" value="KYG62307.1"/>
    <property type="molecule type" value="Genomic_DNA"/>
</dbReference>
<evidence type="ECO:0000313" key="2">
    <source>
        <dbReference type="Proteomes" id="UP000075799"/>
    </source>
</evidence>
<gene>
    <name evidence="1" type="ORF">AZI87_17435</name>
</gene>
<reference evidence="1 2" key="1">
    <citation type="submission" date="2016-03" db="EMBL/GenBank/DDBJ databases">
        <authorList>
            <person name="Ploux O."/>
        </authorList>
    </citation>
    <scope>NUCLEOTIDE SEQUENCE [LARGE SCALE GENOMIC DNA]</scope>
    <source>
        <strain evidence="1 2">EC13</strain>
    </source>
</reference>
<dbReference type="AlphaFoldDB" id="A0A162FUA3"/>
<accession>A0A162FUA3</accession>
<sequence length="66" mass="7693">MRAKFYLDKDYIISNVRAKIKEDLPFVASDDHQVLFVFKEGFAQKSICKLRRNGILSELGDSQNER</sequence>
<proteinExistence type="predicted"/>
<evidence type="ECO:0000313" key="1">
    <source>
        <dbReference type="EMBL" id="KYG62307.1"/>
    </source>
</evidence>
<protein>
    <submittedName>
        <fullName evidence="1">Uncharacterized protein</fullName>
    </submittedName>
</protein>
<dbReference type="Proteomes" id="UP000075799">
    <property type="component" value="Unassembled WGS sequence"/>
</dbReference>
<organism evidence="1 2">
    <name type="scientific">Bdellovibrio bacteriovorus</name>
    <dbReference type="NCBI Taxonomy" id="959"/>
    <lineage>
        <taxon>Bacteria</taxon>
        <taxon>Pseudomonadati</taxon>
        <taxon>Bdellovibrionota</taxon>
        <taxon>Bdellovibrionia</taxon>
        <taxon>Bdellovibrionales</taxon>
        <taxon>Pseudobdellovibrionaceae</taxon>
        <taxon>Bdellovibrio</taxon>
    </lineage>
</organism>
<comment type="caution">
    <text evidence="1">The sequence shown here is derived from an EMBL/GenBank/DDBJ whole genome shotgun (WGS) entry which is preliminary data.</text>
</comment>